<reference evidence="2 4" key="1">
    <citation type="submission" date="2015-09" db="EMBL/GenBank/DDBJ databases">
        <title>Genome announcement of multiple Pseudomonas syringae strains.</title>
        <authorList>
            <person name="Thakur S."/>
            <person name="Wang P.W."/>
            <person name="Gong Y."/>
            <person name="Weir B.S."/>
            <person name="Guttman D.S."/>
        </authorList>
    </citation>
    <scope>NUCLEOTIDE SEQUENCE [LARGE SCALE GENOMIC DNA]</scope>
    <source>
        <strain evidence="2 4">ICMP2823</strain>
    </source>
</reference>
<dbReference type="Proteomes" id="UP000281372">
    <property type="component" value="Unassembled WGS sequence"/>
</dbReference>
<dbReference type="AlphaFoldDB" id="A0A0P9P453"/>
<keyword evidence="1" id="KW-1133">Transmembrane helix</keyword>
<evidence type="ECO:0000313" key="4">
    <source>
        <dbReference type="Proteomes" id="UP000050564"/>
    </source>
</evidence>
<reference evidence="3 5" key="2">
    <citation type="submission" date="2018-08" db="EMBL/GenBank/DDBJ databases">
        <title>Recombination of ecologically and evolutionarily significant loci maintains genetic cohesion in the Pseudomonas syringae species complex.</title>
        <authorList>
            <person name="Dillon M."/>
            <person name="Thakur S."/>
            <person name="Almeida R.N.D."/>
            <person name="Weir B.S."/>
            <person name="Guttman D.S."/>
        </authorList>
    </citation>
    <scope>NUCLEOTIDE SEQUENCE [LARGE SCALE GENOMIC DNA]</scope>
    <source>
        <strain evidence="3 5">ICMP 2821</strain>
    </source>
</reference>
<accession>A0A0P9P453</accession>
<evidence type="ECO:0000313" key="2">
    <source>
        <dbReference type="EMBL" id="KPW79127.1"/>
    </source>
</evidence>
<comment type="caution">
    <text evidence="2">The sequence shown here is derived from an EMBL/GenBank/DDBJ whole genome shotgun (WGS) entry which is preliminary data.</text>
</comment>
<dbReference type="Proteomes" id="UP000050564">
    <property type="component" value="Unassembled WGS sequence"/>
</dbReference>
<feature type="transmembrane region" description="Helical" evidence="1">
    <location>
        <begin position="30"/>
        <end position="48"/>
    </location>
</feature>
<dbReference type="EMBL" id="LJPX01000128">
    <property type="protein sequence ID" value="KPW79127.1"/>
    <property type="molecule type" value="Genomic_DNA"/>
</dbReference>
<name>A0A0P9P453_PSECA</name>
<gene>
    <name evidence="2" type="ORF">ALO81_01762</name>
    <name evidence="3" type="ORF">ALQ64_01089</name>
</gene>
<sequence>MMMKLLEENQTTNLENLVGANRVGLTRRGFISAGALCGAAMFLGGNILSRTALANSVSAASGALLGF</sequence>
<dbReference type="EMBL" id="RBOW01000570">
    <property type="protein sequence ID" value="RMN27956.1"/>
    <property type="molecule type" value="Genomic_DNA"/>
</dbReference>
<keyword evidence="1" id="KW-0472">Membrane</keyword>
<dbReference type="PATRIC" id="fig|86840.3.peg.2469"/>
<protein>
    <submittedName>
        <fullName evidence="2">Tat pathway signal sequence domain-containing protein</fullName>
    </submittedName>
</protein>
<evidence type="ECO:0000256" key="1">
    <source>
        <dbReference type="SAM" id="Phobius"/>
    </source>
</evidence>
<dbReference type="PROSITE" id="PS51318">
    <property type="entry name" value="TAT"/>
    <property type="match status" value="1"/>
</dbReference>
<dbReference type="InterPro" id="IPR006311">
    <property type="entry name" value="TAT_signal"/>
</dbReference>
<evidence type="ECO:0000313" key="5">
    <source>
        <dbReference type="Proteomes" id="UP000281372"/>
    </source>
</evidence>
<organism evidence="2 4">
    <name type="scientific">Pseudomonas cannabina</name>
    <dbReference type="NCBI Taxonomy" id="86840"/>
    <lineage>
        <taxon>Bacteria</taxon>
        <taxon>Pseudomonadati</taxon>
        <taxon>Pseudomonadota</taxon>
        <taxon>Gammaproteobacteria</taxon>
        <taxon>Pseudomonadales</taxon>
        <taxon>Pseudomonadaceae</taxon>
        <taxon>Pseudomonas</taxon>
    </lineage>
</organism>
<evidence type="ECO:0000313" key="3">
    <source>
        <dbReference type="EMBL" id="RMN27956.1"/>
    </source>
</evidence>
<keyword evidence="1" id="KW-0812">Transmembrane</keyword>
<proteinExistence type="predicted"/>